<dbReference type="Proteomes" id="UP001596056">
    <property type="component" value="Unassembled WGS sequence"/>
</dbReference>
<name>A0ABW0S6P7_9RHOB</name>
<accession>A0ABW0S6P7</accession>
<protein>
    <submittedName>
        <fullName evidence="2">DUF2484 family protein</fullName>
    </submittedName>
</protein>
<dbReference type="RefSeq" id="WP_209837401.1">
    <property type="nucleotide sequence ID" value="NZ_JAGGJP010000001.1"/>
</dbReference>
<keyword evidence="1" id="KW-0812">Transmembrane</keyword>
<feature type="transmembrane region" description="Helical" evidence="1">
    <location>
        <begin position="41"/>
        <end position="65"/>
    </location>
</feature>
<dbReference type="Pfam" id="PF10658">
    <property type="entry name" value="DUF2484"/>
    <property type="match status" value="1"/>
</dbReference>
<keyword evidence="1" id="KW-1133">Transmembrane helix</keyword>
<sequence>MSLALLLAGMWVVMANCAALLPTRQGQWMADALLVAVGVPLLGWVTLEHGPVTGVATLAVGAAVLRWPVLPLLRRARPPQRNPAE</sequence>
<dbReference type="EMBL" id="JBHSNA010000001">
    <property type="protein sequence ID" value="MFC5564823.1"/>
    <property type="molecule type" value="Genomic_DNA"/>
</dbReference>
<proteinExistence type="predicted"/>
<dbReference type="InterPro" id="IPR018919">
    <property type="entry name" value="DUF2484"/>
</dbReference>
<gene>
    <name evidence="2" type="ORF">ACFPOC_00110</name>
</gene>
<keyword evidence="3" id="KW-1185">Reference proteome</keyword>
<evidence type="ECO:0000313" key="3">
    <source>
        <dbReference type="Proteomes" id="UP001596056"/>
    </source>
</evidence>
<evidence type="ECO:0000256" key="1">
    <source>
        <dbReference type="SAM" id="Phobius"/>
    </source>
</evidence>
<keyword evidence="1" id="KW-0472">Membrane</keyword>
<evidence type="ECO:0000313" key="2">
    <source>
        <dbReference type="EMBL" id="MFC5564823.1"/>
    </source>
</evidence>
<reference evidence="3" key="1">
    <citation type="journal article" date="2019" name="Int. J. Syst. Evol. Microbiol.">
        <title>The Global Catalogue of Microorganisms (GCM) 10K type strain sequencing project: providing services to taxonomists for standard genome sequencing and annotation.</title>
        <authorList>
            <consortium name="The Broad Institute Genomics Platform"/>
            <consortium name="The Broad Institute Genome Sequencing Center for Infectious Disease"/>
            <person name="Wu L."/>
            <person name="Ma J."/>
        </authorList>
    </citation>
    <scope>NUCLEOTIDE SEQUENCE [LARGE SCALE GENOMIC DNA]</scope>
    <source>
        <strain evidence="3">KACC 11588</strain>
    </source>
</reference>
<comment type="caution">
    <text evidence="2">The sequence shown here is derived from an EMBL/GenBank/DDBJ whole genome shotgun (WGS) entry which is preliminary data.</text>
</comment>
<organism evidence="2 3">
    <name type="scientific">Rubellimicrobium aerolatum</name>
    <dbReference type="NCBI Taxonomy" id="490979"/>
    <lineage>
        <taxon>Bacteria</taxon>
        <taxon>Pseudomonadati</taxon>
        <taxon>Pseudomonadota</taxon>
        <taxon>Alphaproteobacteria</taxon>
        <taxon>Rhodobacterales</taxon>
        <taxon>Roseobacteraceae</taxon>
        <taxon>Rubellimicrobium</taxon>
    </lineage>
</organism>